<organism evidence="1">
    <name type="scientific">Picea glauca</name>
    <name type="common">White spruce</name>
    <name type="synonym">Pinus glauca</name>
    <dbReference type="NCBI Taxonomy" id="3330"/>
    <lineage>
        <taxon>Eukaryota</taxon>
        <taxon>Viridiplantae</taxon>
        <taxon>Streptophyta</taxon>
        <taxon>Embryophyta</taxon>
        <taxon>Tracheophyta</taxon>
        <taxon>Spermatophyta</taxon>
        <taxon>Pinopsida</taxon>
        <taxon>Pinidae</taxon>
        <taxon>Conifers I</taxon>
        <taxon>Pinales</taxon>
        <taxon>Pinaceae</taxon>
        <taxon>Picea</taxon>
    </lineage>
</organism>
<evidence type="ECO:0000313" key="1">
    <source>
        <dbReference type="EMBL" id="KUM46281.1"/>
    </source>
</evidence>
<proteinExistence type="predicted"/>
<accession>A0A124GMP1</accession>
<reference evidence="1" key="1">
    <citation type="journal article" date="2015" name="Genome Biol. Evol.">
        <title>Organellar Genomes of White Spruce (Picea glauca): Assembly and Annotation.</title>
        <authorList>
            <person name="Jackman S.D."/>
            <person name="Warren R.L."/>
            <person name="Gibb E.A."/>
            <person name="Vandervalk B.P."/>
            <person name="Mohamadi H."/>
            <person name="Chu J."/>
            <person name="Raymond A."/>
            <person name="Pleasance S."/>
            <person name="Coope R."/>
            <person name="Wildung M.R."/>
            <person name="Ritland C.E."/>
            <person name="Bousquet J."/>
            <person name="Jones S.J."/>
            <person name="Bohlmann J."/>
            <person name="Birol I."/>
        </authorList>
    </citation>
    <scope>NUCLEOTIDE SEQUENCE [LARGE SCALE GENOMIC DNA]</scope>
    <source>
        <tissue evidence="1">Flushing bud</tissue>
    </source>
</reference>
<gene>
    <name evidence="1" type="ORF">ABT39_MTgene1787</name>
</gene>
<comment type="caution">
    <text evidence="1">The sequence shown here is derived from an EMBL/GenBank/DDBJ whole genome shotgun (WGS) entry which is preliminary data.</text>
</comment>
<dbReference type="AlphaFoldDB" id="A0A124GMP1"/>
<dbReference type="EMBL" id="LKAM01000012">
    <property type="protein sequence ID" value="KUM46281.1"/>
    <property type="molecule type" value="Genomic_DNA"/>
</dbReference>
<name>A0A124GMP1_PICGL</name>
<geneLocation type="mitochondrion" evidence="1"/>
<protein>
    <submittedName>
        <fullName evidence="1">Uncharacterized protein</fullName>
    </submittedName>
</protein>
<sequence>MRYRCLPSFHQTIEKSALPVNERKKSARRDETSDTITTRKIYNSCLLVTYVNIHFEDHTQRYPGRG</sequence>
<keyword evidence="1" id="KW-0496">Mitochondrion</keyword>